<reference evidence="4 5" key="1">
    <citation type="submission" date="2019-07" db="EMBL/GenBank/DDBJ databases">
        <title>Tomitella cavernea sp. nov., an actinomycete isolated from soil.</title>
        <authorList>
            <person name="Cheng J."/>
        </authorList>
    </citation>
    <scope>NUCLEOTIDE SEQUENCE [LARGE SCALE GENOMIC DNA]</scope>
    <source>
        <strain evidence="4 5">HY188</strain>
    </source>
</reference>
<sequence length="538" mass="57859">MLTPTTRTARRLGTAMAALAVLISGCASNDADGGSAAQEGDLAALHDGMINSGNDEDKPDRGGILTFGAYSEPASLDPAKAIAAVTTGGVEMINIYDSLMRYDAATDSVVPQMAAVLVHDDAFTTWTLTLRDGVAFSDGTPVDAASVKASQERYASAAGPEAPLWNDNVAAIDTPDPRTVVYTLNRAWPDFPHTLTTGAGMIVAPAAGAPGDEFKPIGAGPFTLHDWQPGTSMTLTAREEYWDGRPHLQKVRFVYFPTTQTTMETLFNGGVDTALVRYPENVQKMIDRQLPGYVSMTAAANVTLINADPERPGSDPRLRKALQLAVDNEAIAERGYDSTVFAEGELFADYSKWNTDVDAPRSDPQAARQLVDQVKAEGFDGKLVMVTGSNPQKVSQAQAMVAHLDAVGFDVDLQTLPTTGDQIRRIAAEQDYDLGVWGLSLRDPDPFPKMSAAMHSGGKQVYGMYTSPAMDSLIDEFQSASDHTTKLAIMADIQRQLNEDVPFLVHGYYPEYLAWQKNVHGVTGSANTMVLLGNAWKS</sequence>
<dbReference type="GO" id="GO:0042597">
    <property type="term" value="C:periplasmic space"/>
    <property type="evidence" value="ECO:0007669"/>
    <property type="project" value="UniProtKB-ARBA"/>
</dbReference>
<dbReference type="GO" id="GO:0043190">
    <property type="term" value="C:ATP-binding cassette (ABC) transporter complex"/>
    <property type="evidence" value="ECO:0007669"/>
    <property type="project" value="InterPro"/>
</dbReference>
<gene>
    <name evidence="4" type="ORF">FO059_09520</name>
</gene>
<name>A0A516X386_9ACTN</name>
<reference evidence="4 5" key="2">
    <citation type="submission" date="2019-07" db="EMBL/GenBank/DDBJ databases">
        <authorList>
            <person name="Huang Y."/>
        </authorList>
    </citation>
    <scope>NUCLEOTIDE SEQUENCE [LARGE SCALE GENOMIC DNA]</scope>
    <source>
        <strain evidence="4 5">HY188</strain>
    </source>
</reference>
<dbReference type="PANTHER" id="PTHR30290:SF38">
    <property type="entry name" value="D,D-DIPEPTIDE-BINDING PERIPLASMIC PROTEIN DDPA-RELATED"/>
    <property type="match status" value="1"/>
</dbReference>
<dbReference type="SUPFAM" id="SSF53850">
    <property type="entry name" value="Periplasmic binding protein-like II"/>
    <property type="match status" value="1"/>
</dbReference>
<dbReference type="InterPro" id="IPR000914">
    <property type="entry name" value="SBP_5_dom"/>
</dbReference>
<evidence type="ECO:0000259" key="3">
    <source>
        <dbReference type="Pfam" id="PF00496"/>
    </source>
</evidence>
<evidence type="ECO:0000313" key="5">
    <source>
        <dbReference type="Proteomes" id="UP000317344"/>
    </source>
</evidence>
<feature type="domain" description="Solute-binding protein family 5" evidence="3">
    <location>
        <begin position="109"/>
        <end position="459"/>
    </location>
</feature>
<dbReference type="Gene3D" id="3.40.190.10">
    <property type="entry name" value="Periplasmic binding protein-like II"/>
    <property type="match status" value="1"/>
</dbReference>
<evidence type="ECO:0000313" key="4">
    <source>
        <dbReference type="EMBL" id="QDQ97524.1"/>
    </source>
</evidence>
<feature type="chain" id="PRO_5038437392" evidence="2">
    <location>
        <begin position="30"/>
        <end position="538"/>
    </location>
</feature>
<dbReference type="Proteomes" id="UP000317344">
    <property type="component" value="Chromosome"/>
</dbReference>
<accession>A0A516X386</accession>
<dbReference type="InterPro" id="IPR030678">
    <property type="entry name" value="Peptide/Ni-bd"/>
</dbReference>
<dbReference type="PROSITE" id="PS51257">
    <property type="entry name" value="PROKAR_LIPOPROTEIN"/>
    <property type="match status" value="1"/>
</dbReference>
<keyword evidence="1 2" id="KW-0732">Signal</keyword>
<protein>
    <submittedName>
        <fullName evidence="4">ABC transporter substrate-binding protein</fullName>
    </submittedName>
</protein>
<keyword evidence="5" id="KW-1185">Reference proteome</keyword>
<dbReference type="KEGG" id="toy:FO059_09520"/>
<feature type="signal peptide" evidence="2">
    <location>
        <begin position="1"/>
        <end position="29"/>
    </location>
</feature>
<dbReference type="Gene3D" id="3.10.105.10">
    <property type="entry name" value="Dipeptide-binding Protein, Domain 3"/>
    <property type="match status" value="1"/>
</dbReference>
<dbReference type="InterPro" id="IPR039424">
    <property type="entry name" value="SBP_5"/>
</dbReference>
<dbReference type="PANTHER" id="PTHR30290">
    <property type="entry name" value="PERIPLASMIC BINDING COMPONENT OF ABC TRANSPORTER"/>
    <property type="match status" value="1"/>
</dbReference>
<dbReference type="OrthoDB" id="9046151at2"/>
<dbReference type="GO" id="GO:1904680">
    <property type="term" value="F:peptide transmembrane transporter activity"/>
    <property type="evidence" value="ECO:0007669"/>
    <property type="project" value="TreeGrafter"/>
</dbReference>
<dbReference type="GO" id="GO:0015833">
    <property type="term" value="P:peptide transport"/>
    <property type="evidence" value="ECO:0007669"/>
    <property type="project" value="TreeGrafter"/>
</dbReference>
<organism evidence="4 5">
    <name type="scientific">Tomitella fengzijianii</name>
    <dbReference type="NCBI Taxonomy" id="2597660"/>
    <lineage>
        <taxon>Bacteria</taxon>
        <taxon>Bacillati</taxon>
        <taxon>Actinomycetota</taxon>
        <taxon>Actinomycetes</taxon>
        <taxon>Mycobacteriales</taxon>
        <taxon>Tomitella</taxon>
    </lineage>
</organism>
<evidence type="ECO:0000256" key="2">
    <source>
        <dbReference type="SAM" id="SignalP"/>
    </source>
</evidence>
<dbReference type="Pfam" id="PF00496">
    <property type="entry name" value="SBP_bac_5"/>
    <property type="match status" value="1"/>
</dbReference>
<dbReference type="RefSeq" id="WP_143908294.1">
    <property type="nucleotide sequence ID" value="NZ_CP041765.1"/>
</dbReference>
<evidence type="ECO:0000256" key="1">
    <source>
        <dbReference type="ARBA" id="ARBA00022729"/>
    </source>
</evidence>
<dbReference type="AlphaFoldDB" id="A0A516X386"/>
<dbReference type="CDD" id="cd00995">
    <property type="entry name" value="PBP2_NikA_DppA_OppA_like"/>
    <property type="match status" value="1"/>
</dbReference>
<proteinExistence type="predicted"/>
<dbReference type="PIRSF" id="PIRSF002741">
    <property type="entry name" value="MppA"/>
    <property type="match status" value="1"/>
</dbReference>
<dbReference type="EMBL" id="CP041765">
    <property type="protein sequence ID" value="QDQ97524.1"/>
    <property type="molecule type" value="Genomic_DNA"/>
</dbReference>